<reference evidence="2" key="1">
    <citation type="journal article" date="2013" name="Nat. Commun.">
        <title>Whole-genome sequencing of Oryza brachyantha reveals mechanisms underlying Oryza genome evolution.</title>
        <authorList>
            <person name="Chen J."/>
            <person name="Huang Q."/>
            <person name="Gao D."/>
            <person name="Wang J."/>
            <person name="Lang Y."/>
            <person name="Liu T."/>
            <person name="Li B."/>
            <person name="Bai Z."/>
            <person name="Luis Goicoechea J."/>
            <person name="Liang C."/>
            <person name="Chen C."/>
            <person name="Zhang W."/>
            <person name="Sun S."/>
            <person name="Liao Y."/>
            <person name="Zhang X."/>
            <person name="Yang L."/>
            <person name="Song C."/>
            <person name="Wang M."/>
            <person name="Shi J."/>
            <person name="Liu G."/>
            <person name="Liu J."/>
            <person name="Zhou H."/>
            <person name="Zhou W."/>
            <person name="Yu Q."/>
            <person name="An N."/>
            <person name="Chen Y."/>
            <person name="Cai Q."/>
            <person name="Wang B."/>
            <person name="Liu B."/>
            <person name="Min J."/>
            <person name="Huang Y."/>
            <person name="Wu H."/>
            <person name="Li Z."/>
            <person name="Zhang Y."/>
            <person name="Yin Y."/>
            <person name="Song W."/>
            <person name="Jiang J."/>
            <person name="Jackson S.A."/>
            <person name="Wing R.A."/>
            <person name="Wang J."/>
            <person name="Chen M."/>
        </authorList>
    </citation>
    <scope>NUCLEOTIDE SEQUENCE [LARGE SCALE GENOMIC DNA]</scope>
    <source>
        <strain evidence="2">cv. IRGC 101232</strain>
    </source>
</reference>
<dbReference type="AlphaFoldDB" id="J3L255"/>
<dbReference type="eggNOG" id="ENOG502S18U">
    <property type="taxonomic scope" value="Eukaryota"/>
</dbReference>
<dbReference type="KEGG" id="obr:102720846"/>
<accession>J3L255</accession>
<keyword evidence="3" id="KW-1185">Reference proteome</keyword>
<dbReference type="Gramene" id="OB01G33110.1">
    <property type="protein sequence ID" value="OB01G33110.1"/>
    <property type="gene ID" value="OB01G33110"/>
</dbReference>
<dbReference type="EnsemblPlants" id="OB01G33110.1">
    <property type="protein sequence ID" value="OB01G33110.1"/>
    <property type="gene ID" value="OB01G33110"/>
</dbReference>
<dbReference type="Proteomes" id="UP000006038">
    <property type="component" value="Chromosome 1"/>
</dbReference>
<evidence type="ECO:0000313" key="2">
    <source>
        <dbReference type="EnsemblPlants" id="OB01G33110.1"/>
    </source>
</evidence>
<protein>
    <submittedName>
        <fullName evidence="2">Uncharacterized protein</fullName>
    </submittedName>
</protein>
<dbReference type="HOGENOM" id="CLU_087114_0_0_1"/>
<feature type="region of interest" description="Disordered" evidence="1">
    <location>
        <begin position="40"/>
        <end position="114"/>
    </location>
</feature>
<sequence length="168" mass="18143">VVLLVALSRRDRSSSSSCSDAHDVHDQLLSFASADLPLPAITEGEAPGEDQEGPVFEDKQAVHVTPARPAPRRSRSEKVGRGRRTRAASPELRRLESERCRRRRSLSSASPGDWGAVDEEVEFRSAVEAFIAKQQTRFHREESSFVLVAGAGDEITAAAAAAAVAPVK</sequence>
<reference evidence="2" key="2">
    <citation type="submission" date="2013-04" db="UniProtKB">
        <authorList>
            <consortium name="EnsemblPlants"/>
        </authorList>
    </citation>
    <scope>IDENTIFICATION</scope>
</reference>
<evidence type="ECO:0000256" key="1">
    <source>
        <dbReference type="SAM" id="MobiDB-lite"/>
    </source>
</evidence>
<organism evidence="2">
    <name type="scientific">Oryza brachyantha</name>
    <name type="common">malo sina</name>
    <dbReference type="NCBI Taxonomy" id="4533"/>
    <lineage>
        <taxon>Eukaryota</taxon>
        <taxon>Viridiplantae</taxon>
        <taxon>Streptophyta</taxon>
        <taxon>Embryophyta</taxon>
        <taxon>Tracheophyta</taxon>
        <taxon>Spermatophyta</taxon>
        <taxon>Magnoliopsida</taxon>
        <taxon>Liliopsida</taxon>
        <taxon>Poales</taxon>
        <taxon>Poaceae</taxon>
        <taxon>BOP clade</taxon>
        <taxon>Oryzoideae</taxon>
        <taxon>Oryzeae</taxon>
        <taxon>Oryzinae</taxon>
        <taxon>Oryza</taxon>
    </lineage>
</organism>
<dbReference type="GeneID" id="102720846"/>
<dbReference type="PANTHER" id="PTHR33640">
    <property type="entry name" value="TRANSMEMBRANE PROTEIN"/>
    <property type="match status" value="1"/>
</dbReference>
<dbReference type="OrthoDB" id="689793at2759"/>
<evidence type="ECO:0000313" key="3">
    <source>
        <dbReference type="Proteomes" id="UP000006038"/>
    </source>
</evidence>
<proteinExistence type="predicted"/>
<dbReference type="PANTHER" id="PTHR33640:SF8">
    <property type="entry name" value="TRANSMEMBRANE PROTEIN"/>
    <property type="match status" value="1"/>
</dbReference>
<name>J3L255_ORYBR</name>